<proteinExistence type="predicted"/>
<dbReference type="Proteomes" id="UP000663870">
    <property type="component" value="Unassembled WGS sequence"/>
</dbReference>
<evidence type="ECO:0000313" key="3">
    <source>
        <dbReference type="Proteomes" id="UP000663870"/>
    </source>
</evidence>
<sequence>SLWSDSVSQISTGIGAIDTIRGQIIELRHDVDQLRFEINNHRRKTISINNENRRISKSEINNLNQPPISHHHLHHSVEPAVTRKRSAICIII</sequence>
<dbReference type="Proteomes" id="UP000663854">
    <property type="component" value="Unassembled WGS sequence"/>
</dbReference>
<evidence type="ECO:0000313" key="1">
    <source>
        <dbReference type="EMBL" id="CAF1529896.1"/>
    </source>
</evidence>
<accession>A0A816FSS9</accession>
<feature type="non-terminal residue" evidence="2">
    <location>
        <position position="1"/>
    </location>
</feature>
<comment type="caution">
    <text evidence="2">The sequence shown here is derived from an EMBL/GenBank/DDBJ whole genome shotgun (WGS) entry which is preliminary data.</text>
</comment>
<dbReference type="EMBL" id="CAJNOH010011888">
    <property type="protein sequence ID" value="CAF1529896.1"/>
    <property type="molecule type" value="Genomic_DNA"/>
</dbReference>
<protein>
    <submittedName>
        <fullName evidence="2">Uncharacterized protein</fullName>
    </submittedName>
</protein>
<organism evidence="2 3">
    <name type="scientific">Rotaria sordida</name>
    <dbReference type="NCBI Taxonomy" id="392033"/>
    <lineage>
        <taxon>Eukaryota</taxon>
        <taxon>Metazoa</taxon>
        <taxon>Spiralia</taxon>
        <taxon>Gnathifera</taxon>
        <taxon>Rotifera</taxon>
        <taxon>Eurotatoria</taxon>
        <taxon>Bdelloidea</taxon>
        <taxon>Philodinida</taxon>
        <taxon>Philodinidae</taxon>
        <taxon>Rotaria</taxon>
    </lineage>
</organism>
<dbReference type="AlphaFoldDB" id="A0A816FSS9"/>
<dbReference type="EMBL" id="CAJNOL010013752">
    <property type="protein sequence ID" value="CAF1665081.1"/>
    <property type="molecule type" value="Genomic_DNA"/>
</dbReference>
<name>A0A816FSS9_9BILA</name>
<reference evidence="2" key="1">
    <citation type="submission" date="2021-02" db="EMBL/GenBank/DDBJ databases">
        <authorList>
            <person name="Nowell W R."/>
        </authorList>
    </citation>
    <scope>NUCLEOTIDE SEQUENCE</scope>
</reference>
<evidence type="ECO:0000313" key="2">
    <source>
        <dbReference type="EMBL" id="CAF1665081.1"/>
    </source>
</evidence>
<keyword evidence="3" id="KW-1185">Reference proteome</keyword>
<gene>
    <name evidence="2" type="ORF">JXQ802_LOCUS56683</name>
    <name evidence="1" type="ORF">PYM288_LOCUS40109</name>
</gene>